<feature type="domain" description="Zn(2)-C6 fungal-type" evidence="5">
    <location>
        <begin position="10"/>
        <end position="38"/>
    </location>
</feature>
<dbReference type="RefSeq" id="XP_046073052.1">
    <property type="nucleotide sequence ID" value="XM_046209484.1"/>
</dbReference>
<dbReference type="GO" id="GO:0003677">
    <property type="term" value="F:DNA binding"/>
    <property type="evidence" value="ECO:0007669"/>
    <property type="project" value="UniProtKB-KW"/>
</dbReference>
<dbReference type="EMBL" id="JAJTJA010000005">
    <property type="protein sequence ID" value="KAH8698588.1"/>
    <property type="molecule type" value="Genomic_DNA"/>
</dbReference>
<dbReference type="GO" id="GO:0000981">
    <property type="term" value="F:DNA-binding transcription factor activity, RNA polymerase II-specific"/>
    <property type="evidence" value="ECO:0007669"/>
    <property type="project" value="InterPro"/>
</dbReference>
<dbReference type="Pfam" id="PF00172">
    <property type="entry name" value="Zn_clus"/>
    <property type="match status" value="1"/>
</dbReference>
<keyword evidence="7" id="KW-1185">Reference proteome</keyword>
<comment type="caution">
    <text evidence="6">The sequence shown here is derived from an EMBL/GenBank/DDBJ whole genome shotgun (WGS) entry which is preliminary data.</text>
</comment>
<proteinExistence type="predicted"/>
<accession>A0AAD4KSW9</accession>
<dbReference type="PANTHER" id="PTHR38791:SF5">
    <property type="entry name" value="TRANSCRIPTION FACTOR DBAG-RELATED"/>
    <property type="match status" value="1"/>
</dbReference>
<keyword evidence="3" id="KW-0804">Transcription</keyword>
<dbReference type="AlphaFoldDB" id="A0AAD4KSW9"/>
<evidence type="ECO:0000313" key="6">
    <source>
        <dbReference type="EMBL" id="KAH8698588.1"/>
    </source>
</evidence>
<dbReference type="InterPro" id="IPR001138">
    <property type="entry name" value="Zn2Cys6_DnaBD"/>
</dbReference>
<protein>
    <recommendedName>
        <fullName evidence="5">Zn(2)-C6 fungal-type domain-containing protein</fullName>
    </recommendedName>
</protein>
<dbReference type="InterPro" id="IPR036864">
    <property type="entry name" value="Zn2-C6_fun-type_DNA-bd_sf"/>
</dbReference>
<dbReference type="Gene3D" id="4.10.240.10">
    <property type="entry name" value="Zn(2)-C6 fungal-type DNA-binding domain"/>
    <property type="match status" value="1"/>
</dbReference>
<evidence type="ECO:0000256" key="4">
    <source>
        <dbReference type="ARBA" id="ARBA00023242"/>
    </source>
</evidence>
<dbReference type="CDD" id="cd00067">
    <property type="entry name" value="GAL4"/>
    <property type="match status" value="1"/>
</dbReference>
<dbReference type="GeneID" id="70239771"/>
<dbReference type="SUPFAM" id="SSF57701">
    <property type="entry name" value="Zn2/Cys6 DNA-binding domain"/>
    <property type="match status" value="1"/>
</dbReference>
<dbReference type="Proteomes" id="UP001201262">
    <property type="component" value="Unassembled WGS sequence"/>
</dbReference>
<organism evidence="6 7">
    <name type="scientific">Talaromyces proteolyticus</name>
    <dbReference type="NCBI Taxonomy" id="1131652"/>
    <lineage>
        <taxon>Eukaryota</taxon>
        <taxon>Fungi</taxon>
        <taxon>Dikarya</taxon>
        <taxon>Ascomycota</taxon>
        <taxon>Pezizomycotina</taxon>
        <taxon>Eurotiomycetes</taxon>
        <taxon>Eurotiomycetidae</taxon>
        <taxon>Eurotiales</taxon>
        <taxon>Trichocomaceae</taxon>
        <taxon>Talaromyces</taxon>
        <taxon>Talaromyces sect. Bacilispori</taxon>
    </lineage>
</organism>
<evidence type="ECO:0000256" key="2">
    <source>
        <dbReference type="ARBA" id="ARBA00023125"/>
    </source>
</evidence>
<dbReference type="PROSITE" id="PS50048">
    <property type="entry name" value="ZN2_CY6_FUNGAL_2"/>
    <property type="match status" value="1"/>
</dbReference>
<dbReference type="GO" id="GO:0008270">
    <property type="term" value="F:zinc ion binding"/>
    <property type="evidence" value="ECO:0007669"/>
    <property type="project" value="InterPro"/>
</dbReference>
<name>A0AAD4KSW9_9EURO</name>
<dbReference type="Pfam" id="PF11951">
    <property type="entry name" value="Fungal_trans_2"/>
    <property type="match status" value="1"/>
</dbReference>
<evidence type="ECO:0000259" key="5">
    <source>
        <dbReference type="PROSITE" id="PS50048"/>
    </source>
</evidence>
<keyword evidence="4" id="KW-0539">Nucleus</keyword>
<sequence length="507" mass="56563">MVYCARPSKNCLGCRQRRIKCDLRVPACTQCKRASMKCAGYRDQLALLFRDENARTQHRSVTAKDRSRQAETCWNKIQVDRLSLAATPSKSLDEGGLSFFLDRFTTAPQWSSIDQSSMSVTVHPFIKSIVAKEQTRDALISVGLAALSNVTGDKACLKVALQKYVNGIKHVREALEEPTKTDLDDTLKLAVILALFELVSTSPGHLNSWNIHTNGALALFRHLHHGRMPVKPRNMADLQSYTFFILKYFTSGGDIPSEILDWSPPNYSSQILNTAAALISILVRFVRYSAVLQDPTFNMNTEEAVRAAFLIDTALNDWEASLFSDDSWSYVTQESSELFGVYQGKCHVYKNIWASRILNHYRWARIRVNELLYLYTSKLTNPTASQLVHQQTALSTISRMATDICISVPNHCRLMGFGFGSLASREADVPPLNGVFILVFPLIIAGSAIGVSDELHEWIVKTLGMIGSTMGIGHAAESISVVKTIREVKKRQDVVSWNAALIFPMHG</sequence>
<gene>
    <name evidence="6" type="ORF">BGW36DRAFT_148652</name>
</gene>
<evidence type="ECO:0000313" key="7">
    <source>
        <dbReference type="Proteomes" id="UP001201262"/>
    </source>
</evidence>
<keyword evidence="2" id="KW-0238">DNA-binding</keyword>
<dbReference type="InterPro" id="IPR053175">
    <property type="entry name" value="DHMBA_Reg_Transcription_Factor"/>
</dbReference>
<reference evidence="6" key="1">
    <citation type="submission" date="2021-12" db="EMBL/GenBank/DDBJ databases">
        <title>Convergent genome expansion in fungi linked to evolution of root-endophyte symbiosis.</title>
        <authorList>
            <consortium name="DOE Joint Genome Institute"/>
            <person name="Ke Y.-H."/>
            <person name="Bonito G."/>
            <person name="Liao H.-L."/>
            <person name="Looney B."/>
            <person name="Rojas-Flechas A."/>
            <person name="Nash J."/>
            <person name="Hameed K."/>
            <person name="Schadt C."/>
            <person name="Martin F."/>
            <person name="Crous P.W."/>
            <person name="Miettinen O."/>
            <person name="Magnuson J.K."/>
            <person name="Labbe J."/>
            <person name="Jacobson D."/>
            <person name="Doktycz M.J."/>
            <person name="Veneault-Fourrey C."/>
            <person name="Kuo A."/>
            <person name="Mondo S."/>
            <person name="Calhoun S."/>
            <person name="Riley R."/>
            <person name="Ohm R."/>
            <person name="LaButti K."/>
            <person name="Andreopoulos B."/>
            <person name="Pangilinan J."/>
            <person name="Nolan M."/>
            <person name="Tritt A."/>
            <person name="Clum A."/>
            <person name="Lipzen A."/>
            <person name="Daum C."/>
            <person name="Barry K."/>
            <person name="Grigoriev I.V."/>
            <person name="Vilgalys R."/>
        </authorList>
    </citation>
    <scope>NUCLEOTIDE SEQUENCE</scope>
    <source>
        <strain evidence="6">PMI_201</strain>
    </source>
</reference>
<dbReference type="InterPro" id="IPR021858">
    <property type="entry name" value="Fun_TF"/>
</dbReference>
<dbReference type="PANTHER" id="PTHR38791">
    <property type="entry name" value="ZN(II)2CYS6 TRANSCRIPTION FACTOR (EUROFUNG)-RELATED-RELATED"/>
    <property type="match status" value="1"/>
</dbReference>
<evidence type="ECO:0000256" key="1">
    <source>
        <dbReference type="ARBA" id="ARBA00023015"/>
    </source>
</evidence>
<keyword evidence="1" id="KW-0805">Transcription regulation</keyword>
<evidence type="ECO:0000256" key="3">
    <source>
        <dbReference type="ARBA" id="ARBA00023163"/>
    </source>
</evidence>